<accession>A0ABU4Y0H5</accession>
<reference evidence="1 2" key="1">
    <citation type="submission" date="2023-08" db="EMBL/GenBank/DDBJ databases">
        <title>Implementing the SeqCode for naming new Mesorhizobium species isolated from Vachellia karroo root nodules.</title>
        <authorList>
            <person name="Van Lill M."/>
        </authorList>
    </citation>
    <scope>NUCLEOTIDE SEQUENCE [LARGE SCALE GENOMIC DNA]</scope>
    <source>
        <strain evidence="1 2">VK24D</strain>
    </source>
</reference>
<organism evidence="1 2">
    <name type="scientific">Mesorhizobium album</name>
    <dbReference type="NCBI Taxonomy" id="3072314"/>
    <lineage>
        <taxon>Bacteria</taxon>
        <taxon>Pseudomonadati</taxon>
        <taxon>Pseudomonadota</taxon>
        <taxon>Alphaproteobacteria</taxon>
        <taxon>Hyphomicrobiales</taxon>
        <taxon>Phyllobacteriaceae</taxon>
        <taxon>Mesorhizobium</taxon>
    </lineage>
</organism>
<proteinExistence type="predicted"/>
<dbReference type="EMBL" id="JAVIIW010000021">
    <property type="protein sequence ID" value="MDX8480448.1"/>
    <property type="molecule type" value="Genomic_DNA"/>
</dbReference>
<evidence type="ECO:0000313" key="1">
    <source>
        <dbReference type="EMBL" id="MDX8480448.1"/>
    </source>
</evidence>
<gene>
    <name evidence="1" type="ORF">RFN28_18550</name>
</gene>
<dbReference type="Proteomes" id="UP001287059">
    <property type="component" value="Unassembled WGS sequence"/>
</dbReference>
<evidence type="ECO:0000313" key="2">
    <source>
        <dbReference type="Proteomes" id="UP001287059"/>
    </source>
</evidence>
<comment type="caution">
    <text evidence="1">The sequence shown here is derived from an EMBL/GenBank/DDBJ whole genome shotgun (WGS) entry which is preliminary data.</text>
</comment>
<sequence length="61" mass="6723">MKSAAEMMRLVDVLAEELGKALVKIHGGRARADVSHEPAYVLVRLYPVHEPVSQASLRRAV</sequence>
<protein>
    <submittedName>
        <fullName evidence="1">Uncharacterized protein</fullName>
    </submittedName>
</protein>
<name>A0ABU4Y0H5_9HYPH</name>
<dbReference type="RefSeq" id="WP_320288770.1">
    <property type="nucleotide sequence ID" value="NZ_JAVIIW010000021.1"/>
</dbReference>
<keyword evidence="2" id="KW-1185">Reference proteome</keyword>